<comment type="caution">
    <text evidence="1">The sequence shown here is derived from an EMBL/GenBank/DDBJ whole genome shotgun (WGS) entry which is preliminary data.</text>
</comment>
<organism evidence="1 2">
    <name type="scientific">Paramecium sonneborni</name>
    <dbReference type="NCBI Taxonomy" id="65129"/>
    <lineage>
        <taxon>Eukaryota</taxon>
        <taxon>Sar</taxon>
        <taxon>Alveolata</taxon>
        <taxon>Ciliophora</taxon>
        <taxon>Intramacronucleata</taxon>
        <taxon>Oligohymenophorea</taxon>
        <taxon>Peniculida</taxon>
        <taxon>Parameciidae</taxon>
        <taxon>Paramecium</taxon>
    </lineage>
</organism>
<keyword evidence="2" id="KW-1185">Reference proteome</keyword>
<accession>A0A8S1PWD7</accession>
<dbReference type="EMBL" id="CAJJDN010000088">
    <property type="protein sequence ID" value="CAD8107341.1"/>
    <property type="molecule type" value="Genomic_DNA"/>
</dbReference>
<protein>
    <submittedName>
        <fullName evidence="1">Uncharacterized protein</fullName>
    </submittedName>
</protein>
<name>A0A8S1PWD7_9CILI</name>
<gene>
    <name evidence="1" type="ORF">PSON_ATCC_30995.1.T0880240</name>
</gene>
<evidence type="ECO:0000313" key="1">
    <source>
        <dbReference type="EMBL" id="CAD8107341.1"/>
    </source>
</evidence>
<sequence>MNFLQIIKTGILNIKKIAFNQEIDKICDHIIDTLCLQDYPIYLDRAILYEVQLEHLQKQCNFLKNLIKINKHNEIFNVLLKNEEDTYQLNKYVQELQQNNLNLMQSIYTYERMMNVLNQNQDDHIYHLNKIKVWSKVWKLCSSK</sequence>
<proteinExistence type="predicted"/>
<reference evidence="1" key="1">
    <citation type="submission" date="2021-01" db="EMBL/GenBank/DDBJ databases">
        <authorList>
            <consortium name="Genoscope - CEA"/>
            <person name="William W."/>
        </authorList>
    </citation>
    <scope>NUCLEOTIDE SEQUENCE</scope>
</reference>
<dbReference type="Proteomes" id="UP000692954">
    <property type="component" value="Unassembled WGS sequence"/>
</dbReference>
<dbReference type="OrthoDB" id="10387538at2759"/>
<dbReference type="AlphaFoldDB" id="A0A8S1PWD7"/>
<evidence type="ECO:0000313" key="2">
    <source>
        <dbReference type="Proteomes" id="UP000692954"/>
    </source>
</evidence>